<evidence type="ECO:0000313" key="10">
    <source>
        <dbReference type="EMBL" id="MFC4099566.1"/>
    </source>
</evidence>
<keyword evidence="10" id="KW-0645">Protease</keyword>
<dbReference type="Pfam" id="PF00768">
    <property type="entry name" value="Peptidase_S11"/>
    <property type="match status" value="1"/>
</dbReference>
<keyword evidence="3 10" id="KW-0378">Hydrolase</keyword>
<evidence type="ECO:0000256" key="3">
    <source>
        <dbReference type="ARBA" id="ARBA00022801"/>
    </source>
</evidence>
<dbReference type="PANTHER" id="PTHR21581">
    <property type="entry name" value="D-ALANYL-D-ALANINE CARBOXYPEPTIDASE"/>
    <property type="match status" value="1"/>
</dbReference>
<comment type="caution">
    <text evidence="10">The sequence shown here is derived from an EMBL/GenBank/DDBJ whole genome shotgun (WGS) entry which is preliminary data.</text>
</comment>
<dbReference type="EMBL" id="JBHSAM010000020">
    <property type="protein sequence ID" value="MFC4099566.1"/>
    <property type="molecule type" value="Genomic_DNA"/>
</dbReference>
<keyword evidence="8" id="KW-1133">Transmembrane helix</keyword>
<evidence type="ECO:0000256" key="1">
    <source>
        <dbReference type="ARBA" id="ARBA00007164"/>
    </source>
</evidence>
<dbReference type="InterPro" id="IPR018044">
    <property type="entry name" value="Peptidase_S11"/>
</dbReference>
<evidence type="ECO:0000256" key="2">
    <source>
        <dbReference type="ARBA" id="ARBA00022729"/>
    </source>
</evidence>
<evidence type="ECO:0000256" key="6">
    <source>
        <dbReference type="ARBA" id="ARBA00023316"/>
    </source>
</evidence>
<evidence type="ECO:0000259" key="9">
    <source>
        <dbReference type="Pfam" id="PF00768"/>
    </source>
</evidence>
<evidence type="ECO:0000256" key="4">
    <source>
        <dbReference type="ARBA" id="ARBA00022960"/>
    </source>
</evidence>
<dbReference type="GO" id="GO:0004180">
    <property type="term" value="F:carboxypeptidase activity"/>
    <property type="evidence" value="ECO:0007669"/>
    <property type="project" value="UniProtKB-KW"/>
</dbReference>
<keyword evidence="2" id="KW-0732">Signal</keyword>
<gene>
    <name evidence="10" type="ORF">ACFOZ8_07850</name>
</gene>
<sequence length="399" mass="43272">MIMLLGICLPRGLHAEESILQPPELQSEAAILIDARSGTVLFEKNATERLYPASITKIVTGIIALESADPEAIVTVSKEARYEDGTRVYLAEGEQVTLGNLVYALMLNSGNDAATAIAEHISGSKALFAEKMNAFAKDTVGVYDTQFTNPHGLPDPAHYTTASDMAKIAQYAMRNERFREIVATDKMPWNGKEWQSQLDNHNKLLTTYEGTLGVKNGYTQAAGNTLVIAAQRGGLELIGVILKANTNKVIYAEMTKLLDYGFAAFEPRQLFAAGETYEYGTGTEGETPRMFVAEEELWTAVPRHEVADMQVDALGSVTMSTPSRTWTAGMLTLQAFPAESAQPAEAGSEGAGAAEDIRDEAAVAESGWELPIAGAWLLMNIMLGAIAFLKLRKRAMRRA</sequence>
<name>A0ABV8JZB9_9BACL</name>
<evidence type="ECO:0000313" key="11">
    <source>
        <dbReference type="Proteomes" id="UP001595715"/>
    </source>
</evidence>
<keyword evidence="8" id="KW-0812">Transmembrane</keyword>
<keyword evidence="8" id="KW-0472">Membrane</keyword>
<organism evidence="10 11">
    <name type="scientific">Paenibacillus xanthanilyticus</name>
    <dbReference type="NCBI Taxonomy" id="1783531"/>
    <lineage>
        <taxon>Bacteria</taxon>
        <taxon>Bacillati</taxon>
        <taxon>Bacillota</taxon>
        <taxon>Bacilli</taxon>
        <taxon>Bacillales</taxon>
        <taxon>Paenibacillaceae</taxon>
        <taxon>Paenibacillus</taxon>
    </lineage>
</organism>
<dbReference type="PRINTS" id="PR00725">
    <property type="entry name" value="DADACBPTASE1"/>
</dbReference>
<dbReference type="Gene3D" id="3.40.710.10">
    <property type="entry name" value="DD-peptidase/beta-lactamase superfamily"/>
    <property type="match status" value="1"/>
</dbReference>
<dbReference type="PANTHER" id="PTHR21581:SF33">
    <property type="entry name" value="D-ALANYL-D-ALANINE CARBOXYPEPTIDASE DACB"/>
    <property type="match status" value="1"/>
</dbReference>
<feature type="transmembrane region" description="Helical" evidence="8">
    <location>
        <begin position="368"/>
        <end position="389"/>
    </location>
</feature>
<dbReference type="EC" id="3.4.-.-" evidence="10"/>
<accession>A0ABV8JZB9</accession>
<evidence type="ECO:0000256" key="7">
    <source>
        <dbReference type="RuleBase" id="RU004016"/>
    </source>
</evidence>
<keyword evidence="10" id="KW-0121">Carboxypeptidase</keyword>
<evidence type="ECO:0000256" key="5">
    <source>
        <dbReference type="ARBA" id="ARBA00022984"/>
    </source>
</evidence>
<proteinExistence type="inferred from homology"/>
<keyword evidence="6" id="KW-0961">Cell wall biogenesis/degradation</keyword>
<dbReference type="InterPro" id="IPR001967">
    <property type="entry name" value="Peptidase_S11_N"/>
</dbReference>
<dbReference type="SUPFAM" id="SSF56601">
    <property type="entry name" value="beta-lactamase/transpeptidase-like"/>
    <property type="match status" value="1"/>
</dbReference>
<dbReference type="InterPro" id="IPR012338">
    <property type="entry name" value="Beta-lactam/transpept-like"/>
</dbReference>
<keyword evidence="11" id="KW-1185">Reference proteome</keyword>
<dbReference type="Proteomes" id="UP001595715">
    <property type="component" value="Unassembled WGS sequence"/>
</dbReference>
<evidence type="ECO:0000256" key="8">
    <source>
        <dbReference type="SAM" id="Phobius"/>
    </source>
</evidence>
<protein>
    <submittedName>
        <fullName evidence="10">D-alanyl-D-alanine carboxypeptidase family protein</fullName>
        <ecNumber evidence="10">3.4.-.-</ecNumber>
    </submittedName>
</protein>
<keyword evidence="4" id="KW-0133">Cell shape</keyword>
<reference evidence="11" key="1">
    <citation type="journal article" date="2019" name="Int. J. Syst. Evol. Microbiol.">
        <title>The Global Catalogue of Microorganisms (GCM) 10K type strain sequencing project: providing services to taxonomists for standard genome sequencing and annotation.</title>
        <authorList>
            <consortium name="The Broad Institute Genomics Platform"/>
            <consortium name="The Broad Institute Genome Sequencing Center for Infectious Disease"/>
            <person name="Wu L."/>
            <person name="Ma J."/>
        </authorList>
    </citation>
    <scope>NUCLEOTIDE SEQUENCE [LARGE SCALE GENOMIC DNA]</scope>
    <source>
        <strain evidence="11">IBRC-M 10987</strain>
    </source>
</reference>
<dbReference type="RefSeq" id="WP_377776340.1">
    <property type="nucleotide sequence ID" value="NZ_JBHUHA010000002.1"/>
</dbReference>
<keyword evidence="5" id="KW-0573">Peptidoglycan synthesis</keyword>
<feature type="domain" description="Peptidase S11 D-alanyl-D-alanine carboxypeptidase A N-terminal" evidence="9">
    <location>
        <begin position="20"/>
        <end position="246"/>
    </location>
</feature>
<comment type="similarity">
    <text evidence="1 7">Belongs to the peptidase S11 family.</text>
</comment>